<dbReference type="Gene3D" id="3.40.50.300">
    <property type="entry name" value="P-loop containing nucleotide triphosphate hydrolases"/>
    <property type="match status" value="1"/>
</dbReference>
<name>A0ABU0JX38_HATLI</name>
<evidence type="ECO:0000313" key="4">
    <source>
        <dbReference type="EMBL" id="MDQ0480684.1"/>
    </source>
</evidence>
<accession>A0ABU0JX38</accession>
<dbReference type="PROSITE" id="PS50893">
    <property type="entry name" value="ABC_TRANSPORTER_2"/>
    <property type="match status" value="1"/>
</dbReference>
<comment type="caution">
    <text evidence="4">The sequence shown here is derived from an EMBL/GenBank/DDBJ whole genome shotgun (WGS) entry which is preliminary data.</text>
</comment>
<dbReference type="PANTHER" id="PTHR24221:SF654">
    <property type="entry name" value="ATP-BINDING CASSETTE SUB-FAMILY B MEMBER 6"/>
    <property type="match status" value="1"/>
</dbReference>
<dbReference type="RefSeq" id="WP_307356769.1">
    <property type="nucleotide sequence ID" value="NZ_BAAACJ010000038.1"/>
</dbReference>
<evidence type="ECO:0000313" key="5">
    <source>
        <dbReference type="Proteomes" id="UP001224418"/>
    </source>
</evidence>
<dbReference type="PROSITE" id="PS00211">
    <property type="entry name" value="ABC_TRANSPORTER_1"/>
    <property type="match status" value="1"/>
</dbReference>
<reference evidence="4 5" key="1">
    <citation type="submission" date="2023-07" db="EMBL/GenBank/DDBJ databases">
        <title>Genomic Encyclopedia of Type Strains, Phase IV (KMG-IV): sequencing the most valuable type-strain genomes for metagenomic binning, comparative biology and taxonomic classification.</title>
        <authorList>
            <person name="Goeker M."/>
        </authorList>
    </citation>
    <scope>NUCLEOTIDE SEQUENCE [LARGE SCALE GENOMIC DNA]</scope>
    <source>
        <strain evidence="4 5">DSM 1400</strain>
    </source>
</reference>
<gene>
    <name evidence="4" type="ORF">QOZ93_002434</name>
</gene>
<keyword evidence="1" id="KW-0547">Nucleotide-binding</keyword>
<dbReference type="PANTHER" id="PTHR24221">
    <property type="entry name" value="ATP-BINDING CASSETTE SUB-FAMILY B"/>
    <property type="match status" value="1"/>
</dbReference>
<dbReference type="InterPro" id="IPR039421">
    <property type="entry name" value="Type_1_exporter"/>
</dbReference>
<dbReference type="InterPro" id="IPR003593">
    <property type="entry name" value="AAA+_ATPase"/>
</dbReference>
<organism evidence="4 5">
    <name type="scientific">Hathewaya limosa</name>
    <name type="common">Clostridium limosum</name>
    <dbReference type="NCBI Taxonomy" id="1536"/>
    <lineage>
        <taxon>Bacteria</taxon>
        <taxon>Bacillati</taxon>
        <taxon>Bacillota</taxon>
        <taxon>Clostridia</taxon>
        <taxon>Eubacteriales</taxon>
        <taxon>Clostridiaceae</taxon>
        <taxon>Hathewaya</taxon>
    </lineage>
</organism>
<feature type="domain" description="ABC transporter" evidence="3">
    <location>
        <begin position="1"/>
        <end position="195"/>
    </location>
</feature>
<dbReference type="Proteomes" id="UP001224418">
    <property type="component" value="Unassembled WGS sequence"/>
</dbReference>
<protein>
    <submittedName>
        <fullName evidence="4">ABC-type multidrug transport system fused ATPase/permease subunit</fullName>
    </submittedName>
</protein>
<dbReference type="CDD" id="cd03228">
    <property type="entry name" value="ABCC_MRP_Like"/>
    <property type="match status" value="1"/>
</dbReference>
<evidence type="ECO:0000259" key="3">
    <source>
        <dbReference type="PROSITE" id="PS50893"/>
    </source>
</evidence>
<dbReference type="Pfam" id="PF00005">
    <property type="entry name" value="ABC_tran"/>
    <property type="match status" value="1"/>
</dbReference>
<dbReference type="SUPFAM" id="SSF52540">
    <property type="entry name" value="P-loop containing nucleoside triphosphate hydrolases"/>
    <property type="match status" value="1"/>
</dbReference>
<dbReference type="InterPro" id="IPR027417">
    <property type="entry name" value="P-loop_NTPase"/>
</dbReference>
<sequence>MLKDFNFKINKGDHIGIVGKSGCGKSTFLKLLLGMYYPTSGKILINDIDIREVDLNSFYSVLAIQEQLPFIFEGTLEENLTLGSNIPKPFIDKIIKDIQISDINNSLDKISLNTLSVGQKQRICMARALLRNPEILILDEPTSALDCKLEETIQKNLESLTENKTVLLITHRPALLKNCTTLLNLENITLQKSTI</sequence>
<evidence type="ECO:0000256" key="1">
    <source>
        <dbReference type="ARBA" id="ARBA00022741"/>
    </source>
</evidence>
<keyword evidence="2" id="KW-0067">ATP-binding</keyword>
<dbReference type="SMART" id="SM00382">
    <property type="entry name" value="AAA"/>
    <property type="match status" value="1"/>
</dbReference>
<dbReference type="InterPro" id="IPR017871">
    <property type="entry name" value="ABC_transporter-like_CS"/>
</dbReference>
<dbReference type="EMBL" id="JAUSWN010000025">
    <property type="protein sequence ID" value="MDQ0480684.1"/>
    <property type="molecule type" value="Genomic_DNA"/>
</dbReference>
<proteinExistence type="predicted"/>
<evidence type="ECO:0000256" key="2">
    <source>
        <dbReference type="ARBA" id="ARBA00022840"/>
    </source>
</evidence>
<keyword evidence="5" id="KW-1185">Reference proteome</keyword>
<dbReference type="InterPro" id="IPR003439">
    <property type="entry name" value="ABC_transporter-like_ATP-bd"/>
</dbReference>